<evidence type="ECO:0000256" key="3">
    <source>
        <dbReference type="SAM" id="MobiDB-lite"/>
    </source>
</evidence>
<protein>
    <submittedName>
        <fullName evidence="5">Uncharacterized protein LOC113501002</fullName>
    </submittedName>
</protein>
<dbReference type="Proteomes" id="UP000322000">
    <property type="component" value="Chromosome 15"/>
</dbReference>
<dbReference type="InterPro" id="IPR032675">
    <property type="entry name" value="LRR_dom_sf"/>
</dbReference>
<dbReference type="PANTHER" id="PTHR15454">
    <property type="entry name" value="NISCHARIN RELATED"/>
    <property type="match status" value="1"/>
</dbReference>
<dbReference type="PANTHER" id="PTHR15454:SF19">
    <property type="entry name" value="LEUCINE-RICH REPEAT-CONTAINING PROTEIN 51"/>
    <property type="match status" value="1"/>
</dbReference>
<dbReference type="SUPFAM" id="SSF52075">
    <property type="entry name" value="Outer arm dynein light chain 1"/>
    <property type="match status" value="1"/>
</dbReference>
<feature type="region of interest" description="Disordered" evidence="3">
    <location>
        <begin position="1"/>
        <end position="21"/>
    </location>
</feature>
<reference evidence="5" key="1">
    <citation type="submission" date="2025-08" db="UniProtKB">
        <authorList>
            <consortium name="RefSeq"/>
        </authorList>
    </citation>
    <scope>IDENTIFICATION</scope>
</reference>
<sequence length="597" mass="67425">MPPKPKDAKKPSPPVNRPAISDSSLVYVPEDAVEGFEERIETGIDWTLLEAGARHHREIGKREDLPTVTFSKALETKINNSILYGFLDKHSGLTLEQNWEFLLPVTLWDNEKFATEEGKVCFHNANCVTDDLVKLIKRTVKAGNRKVLRHDFKMLHTLRVNDSQMTDLDEGLLGFKELISLNLCGNYLNTIDTSLIPPSLRSLELQANRIKQVEDFAEGLPADLVYLGLARNFFTSETILGLSRLPYKLTVLDLSDNDIYHLEPVLEAVSLLPYLTALSLAGNPCAYSSGYARTTLMKLVRLQWLDYREVLPTDRPMEPIDTHPDDLRSTYFNFVVYRVMAAPQPPKAEKGAATTFHVELEIPLLDVVRRRFLMFRRNESLIDMLPPPEDDEWGSAAGPPPPPPPVIDSKAVMGEESEVGSNIFDHMEYKNTREIHNFTTFESNRVQWSKLMNFQEPLVRIFCPDLSAVRDTFRSAITCRLIYSVTYAPTKPGRNDRKSSHVLRMPGEMRVVIATMKCSLKAVDWSQPYQHFHWDDSLGTENAIHWGEGDLSVLQYSQTPVKAPKGKTDGAEAGSRQTTPDNLTCHFGIGIETLKVA</sequence>
<dbReference type="InterPro" id="IPR001611">
    <property type="entry name" value="Leu-rich_rpt"/>
</dbReference>
<evidence type="ECO:0000256" key="1">
    <source>
        <dbReference type="ARBA" id="ARBA00022614"/>
    </source>
</evidence>
<dbReference type="PROSITE" id="PS51450">
    <property type="entry name" value="LRR"/>
    <property type="match status" value="1"/>
</dbReference>
<proteinExistence type="predicted"/>
<evidence type="ECO:0000256" key="2">
    <source>
        <dbReference type="ARBA" id="ARBA00022737"/>
    </source>
</evidence>
<evidence type="ECO:0000313" key="4">
    <source>
        <dbReference type="Proteomes" id="UP000322000"/>
    </source>
</evidence>
<keyword evidence="1" id="KW-0433">Leucine-rich repeat</keyword>
<dbReference type="GeneID" id="113501002"/>
<dbReference type="KEGG" id="tnl:113501002"/>
<dbReference type="OrthoDB" id="676979at2759"/>
<dbReference type="Gene3D" id="3.80.10.10">
    <property type="entry name" value="Ribonuclease Inhibitor"/>
    <property type="match status" value="1"/>
</dbReference>
<keyword evidence="4" id="KW-1185">Reference proteome</keyword>
<accession>A0A7E5WAT8</accession>
<feature type="compositionally biased region" description="Basic and acidic residues" evidence="3">
    <location>
        <begin position="1"/>
        <end position="10"/>
    </location>
</feature>
<evidence type="ECO:0000313" key="5">
    <source>
        <dbReference type="RefSeq" id="XP_026737770.1"/>
    </source>
</evidence>
<organism evidence="4 5">
    <name type="scientific">Trichoplusia ni</name>
    <name type="common">Cabbage looper</name>
    <dbReference type="NCBI Taxonomy" id="7111"/>
    <lineage>
        <taxon>Eukaryota</taxon>
        <taxon>Metazoa</taxon>
        <taxon>Ecdysozoa</taxon>
        <taxon>Arthropoda</taxon>
        <taxon>Hexapoda</taxon>
        <taxon>Insecta</taxon>
        <taxon>Pterygota</taxon>
        <taxon>Neoptera</taxon>
        <taxon>Endopterygota</taxon>
        <taxon>Lepidoptera</taxon>
        <taxon>Glossata</taxon>
        <taxon>Ditrysia</taxon>
        <taxon>Noctuoidea</taxon>
        <taxon>Noctuidae</taxon>
        <taxon>Plusiinae</taxon>
        <taxon>Trichoplusia</taxon>
    </lineage>
</organism>
<dbReference type="RefSeq" id="XP_026737770.1">
    <property type="nucleotide sequence ID" value="XM_026881969.1"/>
</dbReference>
<name>A0A7E5WAT8_TRINI</name>
<dbReference type="GO" id="GO:0005737">
    <property type="term" value="C:cytoplasm"/>
    <property type="evidence" value="ECO:0007669"/>
    <property type="project" value="TreeGrafter"/>
</dbReference>
<dbReference type="AlphaFoldDB" id="A0A7E5WAT8"/>
<keyword evidence="2" id="KW-0677">Repeat</keyword>
<gene>
    <name evidence="5" type="primary">LOC113501002</name>
</gene>
<dbReference type="InParanoid" id="A0A7E5WAT8"/>